<name>A0ABS5GS75_9GAMM</name>
<protein>
    <submittedName>
        <fullName evidence="1">AlpA family phage regulatory protein</fullName>
    </submittedName>
</protein>
<dbReference type="PANTHER" id="PTHR36154:SF1">
    <property type="entry name" value="DNA-BINDING TRANSCRIPTIONAL ACTIVATOR ALPA"/>
    <property type="match status" value="1"/>
</dbReference>
<accession>A0ABS5GS75</accession>
<dbReference type="Pfam" id="PF05930">
    <property type="entry name" value="Phage_AlpA"/>
    <property type="match status" value="1"/>
</dbReference>
<organism evidence="1 2">
    <name type="scientific">Aeromonas popoffii</name>
    <dbReference type="NCBI Taxonomy" id="70856"/>
    <lineage>
        <taxon>Bacteria</taxon>
        <taxon>Pseudomonadati</taxon>
        <taxon>Pseudomonadota</taxon>
        <taxon>Gammaproteobacteria</taxon>
        <taxon>Aeromonadales</taxon>
        <taxon>Aeromonadaceae</taxon>
        <taxon>Aeromonas</taxon>
    </lineage>
</organism>
<dbReference type="Proteomes" id="UP000675653">
    <property type="component" value="Unassembled WGS sequence"/>
</dbReference>
<keyword evidence="2" id="KW-1185">Reference proteome</keyword>
<dbReference type="InterPro" id="IPR010260">
    <property type="entry name" value="AlpA"/>
</dbReference>
<dbReference type="InterPro" id="IPR052931">
    <property type="entry name" value="Prophage_regulatory_activator"/>
</dbReference>
<comment type="caution">
    <text evidence="1">The sequence shown here is derived from an EMBL/GenBank/DDBJ whole genome shotgun (WGS) entry which is preliminary data.</text>
</comment>
<dbReference type="PANTHER" id="PTHR36154">
    <property type="entry name" value="DNA-BINDING TRANSCRIPTIONAL ACTIVATOR ALPA"/>
    <property type="match status" value="1"/>
</dbReference>
<reference evidence="1 2" key="1">
    <citation type="submission" date="2021-04" db="EMBL/GenBank/DDBJ databases">
        <title>Draft Genome of Aeromonas popoffii ID682, isolated from a natural water source in Idaho.</title>
        <authorList>
            <person name="Testerman T."/>
            <person name="Graf J."/>
        </authorList>
    </citation>
    <scope>NUCLEOTIDE SEQUENCE [LARGE SCALE GENOMIC DNA]</scope>
    <source>
        <strain evidence="1 2">ID682</strain>
    </source>
</reference>
<dbReference type="Gene3D" id="1.10.238.160">
    <property type="match status" value="1"/>
</dbReference>
<dbReference type="RefSeq" id="WP_021140808.1">
    <property type="nucleotide sequence ID" value="NZ_CAWQDX010000062.1"/>
</dbReference>
<evidence type="ECO:0000313" key="1">
    <source>
        <dbReference type="EMBL" id="MBR7630003.1"/>
    </source>
</evidence>
<proteinExistence type="predicted"/>
<gene>
    <name evidence="1" type="ORF">KAT72_13495</name>
</gene>
<evidence type="ECO:0000313" key="2">
    <source>
        <dbReference type="Proteomes" id="UP000675653"/>
    </source>
</evidence>
<dbReference type="EMBL" id="JAGRZL010000039">
    <property type="protein sequence ID" value="MBR7630003.1"/>
    <property type="molecule type" value="Genomic_DNA"/>
</dbReference>
<sequence>MTTSVIKPDRILRMHEMKLRVGMSRSWIYDRINPKSPRFDPGFPRPVRVGTSAIGWRESSVDIWIQSLKN</sequence>